<sequence precursor="true">MMMKLRLLLIGLLCFASFASWAALLRVTDTDSLTLALNKAQAGDTLVLATGVYEGSFKVTQSISLKGERGATLDALRQGSALIIEAPQVSIEGLNIRHWGRDLYYRDAAILLKQGADNVLIKGNRLVGDGFGIYGEQLNSPTITDNSISGNGAIYVLDRGDGIYLKHVNSPQIDRNQLIFVRDGVYLESVTQSRIYENQFAKLQYGIHYMYTQADEAWQNQAIAVDGGYALMNSTHIYLHHNRVTQARDFGILLNITEASYVQANIASQIHNPKGTVELGNEGKGIFIYAAQHNRIQDNEFSYSDTGISMAMGGEENRLWHNRIIANQTQVKYVGESQLEWSYQGQGNYWSEYQGWDLNGDGLGDIAHRPNDSLDKLFWLYPEAKLLMESPVVLLLRWVERQFQPQMTSGISDSFPLMRSSTVSLIDGGSR</sequence>
<dbReference type="EMBL" id="CP000681">
    <property type="protein sequence ID" value="ABP77071.1"/>
    <property type="molecule type" value="Genomic_DNA"/>
</dbReference>
<dbReference type="NCBIfam" id="TIGR04247">
    <property type="entry name" value="NosD_copper_fam"/>
    <property type="match status" value="1"/>
</dbReference>
<dbReference type="InterPro" id="IPR006633">
    <property type="entry name" value="Carb-bd_sugar_hydrolysis-dom"/>
</dbReference>
<dbReference type="AlphaFoldDB" id="A4YAT8"/>
<feature type="domain" description="Carbohydrate-binding/sugar hydrolysis" evidence="2">
    <location>
        <begin position="194"/>
        <end position="366"/>
    </location>
</feature>
<feature type="chain" id="PRO_5002676400" evidence="1">
    <location>
        <begin position="23"/>
        <end position="431"/>
    </location>
</feature>
<dbReference type="Gene3D" id="2.160.20.10">
    <property type="entry name" value="Single-stranded right-handed beta-helix, Pectin lyase-like"/>
    <property type="match status" value="2"/>
</dbReference>
<dbReference type="SUPFAM" id="SSF51126">
    <property type="entry name" value="Pectin lyase-like"/>
    <property type="match status" value="1"/>
</dbReference>
<evidence type="ECO:0000313" key="3">
    <source>
        <dbReference type="EMBL" id="ABP77071.1"/>
    </source>
</evidence>
<dbReference type="Pfam" id="PF05048">
    <property type="entry name" value="NosD"/>
    <property type="match status" value="1"/>
</dbReference>
<dbReference type="InterPro" id="IPR012334">
    <property type="entry name" value="Pectin_lyas_fold"/>
</dbReference>
<dbReference type="SMART" id="SM00722">
    <property type="entry name" value="CASH"/>
    <property type="match status" value="2"/>
</dbReference>
<proteinExistence type="predicted"/>
<feature type="signal peptide" evidence="1">
    <location>
        <begin position="1"/>
        <end position="22"/>
    </location>
</feature>
<dbReference type="InterPro" id="IPR006626">
    <property type="entry name" value="PbH1"/>
</dbReference>
<dbReference type="STRING" id="319224.Sputcn32_3359"/>
<dbReference type="SMART" id="SM00710">
    <property type="entry name" value="PbH1"/>
    <property type="match status" value="7"/>
</dbReference>
<evidence type="ECO:0000259" key="2">
    <source>
        <dbReference type="SMART" id="SM00722"/>
    </source>
</evidence>
<protein>
    <submittedName>
        <fullName evidence="3">Periplasmic copper-binding</fullName>
    </submittedName>
</protein>
<reference evidence="3" key="1">
    <citation type="submission" date="2007-04" db="EMBL/GenBank/DDBJ databases">
        <title>Complete sequence of Shewanella putrefaciens CN-32.</title>
        <authorList>
            <consortium name="US DOE Joint Genome Institute"/>
            <person name="Copeland A."/>
            <person name="Lucas S."/>
            <person name="Lapidus A."/>
            <person name="Barry K."/>
            <person name="Detter J.C."/>
            <person name="Glavina del Rio T."/>
            <person name="Hammon N."/>
            <person name="Israni S."/>
            <person name="Dalin E."/>
            <person name="Tice H."/>
            <person name="Pitluck S."/>
            <person name="Chain P."/>
            <person name="Malfatti S."/>
            <person name="Shin M."/>
            <person name="Vergez L."/>
            <person name="Schmutz J."/>
            <person name="Larimer F."/>
            <person name="Land M."/>
            <person name="Hauser L."/>
            <person name="Kyrpides N."/>
            <person name="Mikhailova N."/>
            <person name="Romine M.F."/>
            <person name="Fredrickson J."/>
            <person name="Tiedje J."/>
            <person name="Richardson P."/>
        </authorList>
    </citation>
    <scope>NUCLEOTIDE SEQUENCE [LARGE SCALE GENOMIC DNA]</scope>
    <source>
        <strain evidence="3">CN-32</strain>
    </source>
</reference>
<dbReference type="HOGENOM" id="CLU_041882_0_1_6"/>
<feature type="domain" description="Carbohydrate-binding/sugar hydrolysis" evidence="2">
    <location>
        <begin position="40"/>
        <end position="188"/>
    </location>
</feature>
<keyword evidence="1" id="KW-0732">Signal</keyword>
<dbReference type="KEGG" id="spc:Sputcn32_3359"/>
<dbReference type="eggNOG" id="COG3420">
    <property type="taxonomic scope" value="Bacteria"/>
</dbReference>
<dbReference type="InterPro" id="IPR011050">
    <property type="entry name" value="Pectin_lyase_fold/virulence"/>
</dbReference>
<evidence type="ECO:0000256" key="1">
    <source>
        <dbReference type="SAM" id="SignalP"/>
    </source>
</evidence>
<accession>A4YAT8</accession>
<dbReference type="InterPro" id="IPR026464">
    <property type="entry name" value="NosD_copper_fam"/>
</dbReference>
<name>A4YAT8_SHEPC</name>
<dbReference type="InterPro" id="IPR007742">
    <property type="entry name" value="NosD_dom"/>
</dbReference>
<organism evidence="3">
    <name type="scientific">Shewanella putrefaciens (strain CN-32 / ATCC BAA-453)</name>
    <dbReference type="NCBI Taxonomy" id="319224"/>
    <lineage>
        <taxon>Bacteria</taxon>
        <taxon>Pseudomonadati</taxon>
        <taxon>Pseudomonadota</taxon>
        <taxon>Gammaproteobacteria</taxon>
        <taxon>Alteromonadales</taxon>
        <taxon>Shewanellaceae</taxon>
        <taxon>Shewanella</taxon>
    </lineage>
</organism>
<gene>
    <name evidence="3" type="ordered locus">Sputcn32_3359</name>
</gene>